<sequence length="85" mass="9496">MDNCVIVDNHVEINMNKKAFTLIELLVVIAIVGIIAAFLVPAMGSVRENARRSQCANNLRQIGIAWHLYLDDHNEKFPPEGVPID</sequence>
<dbReference type="InterPro" id="IPR012902">
    <property type="entry name" value="N_methyl_site"/>
</dbReference>
<evidence type="ECO:0000256" key="1">
    <source>
        <dbReference type="SAM" id="Phobius"/>
    </source>
</evidence>
<dbReference type="Gene3D" id="3.30.700.10">
    <property type="entry name" value="Glycoprotein, Type 4 Pilin"/>
    <property type="match status" value="1"/>
</dbReference>
<reference evidence="3" key="1">
    <citation type="journal article" date="2014" name="Front. Microbiol.">
        <title>High frequency of phylogenetically diverse reductive dehalogenase-homologous genes in deep subseafloor sedimentary metagenomes.</title>
        <authorList>
            <person name="Kawai M."/>
            <person name="Futagami T."/>
            <person name="Toyoda A."/>
            <person name="Takaki Y."/>
            <person name="Nishi S."/>
            <person name="Hori S."/>
            <person name="Arai W."/>
            <person name="Tsubouchi T."/>
            <person name="Morono Y."/>
            <person name="Uchiyama I."/>
            <person name="Ito T."/>
            <person name="Fujiyama A."/>
            <person name="Inagaki F."/>
            <person name="Takami H."/>
        </authorList>
    </citation>
    <scope>NUCLEOTIDE SEQUENCE</scope>
    <source>
        <strain evidence="3">Expedition CK06-06</strain>
    </source>
</reference>
<evidence type="ECO:0000259" key="2">
    <source>
        <dbReference type="Pfam" id="PF07596"/>
    </source>
</evidence>
<gene>
    <name evidence="3" type="ORF">S01H1_23890</name>
</gene>
<protein>
    <recommendedName>
        <fullName evidence="2">DUF1559 domain-containing protein</fullName>
    </recommendedName>
</protein>
<organism evidence="3">
    <name type="scientific">marine sediment metagenome</name>
    <dbReference type="NCBI Taxonomy" id="412755"/>
    <lineage>
        <taxon>unclassified sequences</taxon>
        <taxon>metagenomes</taxon>
        <taxon>ecological metagenomes</taxon>
    </lineage>
</organism>
<dbReference type="SUPFAM" id="SSF54523">
    <property type="entry name" value="Pili subunits"/>
    <property type="match status" value="1"/>
</dbReference>
<comment type="caution">
    <text evidence="3">The sequence shown here is derived from an EMBL/GenBank/DDBJ whole genome shotgun (WGS) entry which is preliminary data.</text>
</comment>
<keyword evidence="1" id="KW-0472">Membrane</keyword>
<feature type="non-terminal residue" evidence="3">
    <location>
        <position position="85"/>
    </location>
</feature>
<proteinExistence type="predicted"/>
<dbReference type="Pfam" id="PF07596">
    <property type="entry name" value="SBP_bac_10"/>
    <property type="match status" value="1"/>
</dbReference>
<dbReference type="PANTHER" id="PTHR30093">
    <property type="entry name" value="GENERAL SECRETION PATHWAY PROTEIN G"/>
    <property type="match status" value="1"/>
</dbReference>
<dbReference type="PANTHER" id="PTHR30093:SF2">
    <property type="entry name" value="TYPE II SECRETION SYSTEM PROTEIN H"/>
    <property type="match status" value="1"/>
</dbReference>
<dbReference type="AlphaFoldDB" id="X0UJH8"/>
<name>X0UJH8_9ZZZZ</name>
<evidence type="ECO:0000313" key="3">
    <source>
        <dbReference type="EMBL" id="GAF88660.1"/>
    </source>
</evidence>
<dbReference type="NCBIfam" id="TIGR02532">
    <property type="entry name" value="IV_pilin_GFxxxE"/>
    <property type="match status" value="1"/>
</dbReference>
<dbReference type="Pfam" id="PF07963">
    <property type="entry name" value="N_methyl"/>
    <property type="match status" value="1"/>
</dbReference>
<keyword evidence="1" id="KW-1133">Transmembrane helix</keyword>
<dbReference type="InterPro" id="IPR011453">
    <property type="entry name" value="DUF1559"/>
</dbReference>
<feature type="domain" description="DUF1559" evidence="2">
    <location>
        <begin position="45"/>
        <end position="81"/>
    </location>
</feature>
<accession>X0UJH8</accession>
<keyword evidence="1" id="KW-0812">Transmembrane</keyword>
<feature type="transmembrane region" description="Helical" evidence="1">
    <location>
        <begin position="20"/>
        <end position="42"/>
    </location>
</feature>
<dbReference type="EMBL" id="BARS01013969">
    <property type="protein sequence ID" value="GAF88660.1"/>
    <property type="molecule type" value="Genomic_DNA"/>
</dbReference>
<dbReference type="InterPro" id="IPR045584">
    <property type="entry name" value="Pilin-like"/>
</dbReference>